<evidence type="ECO:0000256" key="1">
    <source>
        <dbReference type="ARBA" id="ARBA00006889"/>
    </source>
</evidence>
<name>Q6FBT9_ACIAD</name>
<feature type="chain" id="PRO_5013438071" description="Outer membrane lipoprotein Blc" evidence="2">
    <location>
        <begin position="31"/>
        <end position="189"/>
    </location>
</feature>
<dbReference type="InterPro" id="IPR047202">
    <property type="entry name" value="Lipocalin_Blc-like_dom"/>
</dbReference>
<accession>Q6FBT9</accession>
<sequence>MFSMKATDHSIIFSSLIACASLFSSFALQAESPMPKAVEQIDVNKYAGQWYEIAHFPMYFQRKCVSDTTANYAVNSDKTIAVLNSCRTKTGKMISSQGVAYSQNAGNSQLKVSFLPAGLRWIPFTKGDYWVLRIDPDYRVALVGGPSHKYLWILSRDPHIDASTYQSYVQTARDYGYDVSKLVQTPQHK</sequence>
<dbReference type="PANTHER" id="PTHR10612">
    <property type="entry name" value="APOLIPOPROTEIN D"/>
    <property type="match status" value="1"/>
</dbReference>
<dbReference type="STRING" id="202950.GCA_001485005_01959"/>
<dbReference type="PIRSF" id="PIRSF036893">
    <property type="entry name" value="Lipocalin_ApoD"/>
    <property type="match status" value="1"/>
</dbReference>
<comment type="similarity">
    <text evidence="1 2">Belongs to the calycin superfamily. Lipocalin family.</text>
</comment>
<dbReference type="InterPro" id="IPR012674">
    <property type="entry name" value="Calycin"/>
</dbReference>
<dbReference type="KEGG" id="aci:ACIAD1626"/>
<reference evidence="4 5" key="1">
    <citation type="journal article" date="2004" name="Nucleic Acids Res.">
        <title>Unique features revealed by the genome sequence of Acinetobacter sp. ADP1, a versatile and naturally transformation competent bacterium.</title>
        <authorList>
            <person name="Barbe V."/>
            <person name="Vallenet D."/>
            <person name="Fonknechten N."/>
            <person name="Kreimeyer A."/>
            <person name="Oztas S."/>
            <person name="Labarre L."/>
            <person name="Cruveiller S."/>
            <person name="Robert C."/>
            <person name="Duprat S."/>
            <person name="Wincker P."/>
            <person name="Ornston L.N."/>
            <person name="Weissenbach J."/>
            <person name="Marliere P."/>
            <person name="Cohen G.N."/>
            <person name="Medigue C."/>
        </authorList>
    </citation>
    <scope>NUCLEOTIDE SEQUENCE [LARGE SCALE GENOMIC DNA]</scope>
    <source>
        <strain evidence="5">ATCC 33305 / BD413 / ADP1</strain>
    </source>
</reference>
<keyword evidence="2" id="KW-0472">Membrane</keyword>
<evidence type="ECO:0000256" key="2">
    <source>
        <dbReference type="PIRNR" id="PIRNR036893"/>
    </source>
</evidence>
<dbReference type="InterPro" id="IPR000566">
    <property type="entry name" value="Lipocln_cytosolic_FA-bd_dom"/>
</dbReference>
<dbReference type="GO" id="GO:0008289">
    <property type="term" value="F:lipid binding"/>
    <property type="evidence" value="ECO:0007669"/>
    <property type="project" value="UniProtKB-UniRule"/>
</dbReference>
<dbReference type="InterPro" id="IPR022271">
    <property type="entry name" value="Lipocalin_ApoD"/>
</dbReference>
<dbReference type="PROSITE" id="PS51257">
    <property type="entry name" value="PROKAR_LIPOPROTEIN"/>
    <property type="match status" value="1"/>
</dbReference>
<dbReference type="InterPro" id="IPR002446">
    <property type="entry name" value="Lipocalin_bac"/>
</dbReference>
<dbReference type="EMBL" id="CR543861">
    <property type="protein sequence ID" value="CAG68472.1"/>
    <property type="molecule type" value="Genomic_DNA"/>
</dbReference>
<dbReference type="PRINTS" id="PR01171">
    <property type="entry name" value="BCTLIPOCALIN"/>
</dbReference>
<keyword evidence="2" id="KW-0998">Cell outer membrane</keyword>
<dbReference type="Pfam" id="PF08212">
    <property type="entry name" value="Lipocalin_2"/>
    <property type="match status" value="1"/>
</dbReference>
<evidence type="ECO:0000259" key="3">
    <source>
        <dbReference type="Pfam" id="PF08212"/>
    </source>
</evidence>
<keyword evidence="2" id="KW-0446">Lipid-binding</keyword>
<proteinExistence type="inferred from homology"/>
<dbReference type="Proteomes" id="UP000000430">
    <property type="component" value="Chromosome"/>
</dbReference>
<dbReference type="GO" id="GO:0009279">
    <property type="term" value="C:cell outer membrane"/>
    <property type="evidence" value="ECO:0007669"/>
    <property type="project" value="UniProtKB-SubCell"/>
</dbReference>
<gene>
    <name evidence="4" type="ordered locus">ACIAD1626</name>
</gene>
<comment type="subcellular location">
    <subcellularLocation>
        <location evidence="2">Cell outer membrane</location>
    </subcellularLocation>
</comment>
<organism evidence="4 5">
    <name type="scientific">Acinetobacter baylyi (strain ATCC 33305 / BD413 / ADP1)</name>
    <dbReference type="NCBI Taxonomy" id="62977"/>
    <lineage>
        <taxon>Bacteria</taxon>
        <taxon>Pseudomonadati</taxon>
        <taxon>Pseudomonadota</taxon>
        <taxon>Gammaproteobacteria</taxon>
        <taxon>Moraxellales</taxon>
        <taxon>Moraxellaceae</taxon>
        <taxon>Acinetobacter</taxon>
    </lineage>
</organism>
<dbReference type="InterPro" id="IPR022272">
    <property type="entry name" value="Lipocalin_CS"/>
</dbReference>
<dbReference type="OrthoDB" id="9793905at2"/>
<feature type="signal peptide" evidence="2">
    <location>
        <begin position="1"/>
        <end position="30"/>
    </location>
</feature>
<evidence type="ECO:0000313" key="4">
    <source>
        <dbReference type="EMBL" id="CAG68472.1"/>
    </source>
</evidence>
<evidence type="ECO:0000313" key="5">
    <source>
        <dbReference type="Proteomes" id="UP000000430"/>
    </source>
</evidence>
<dbReference type="AlphaFoldDB" id="Q6FBT9"/>
<dbReference type="HOGENOM" id="CLU_068449_3_1_6"/>
<dbReference type="Gene3D" id="2.40.128.20">
    <property type="match status" value="1"/>
</dbReference>
<dbReference type="CDD" id="cd19438">
    <property type="entry name" value="lipocalin_Blc-like"/>
    <property type="match status" value="1"/>
</dbReference>
<keyword evidence="2 4" id="KW-0449">Lipoprotein</keyword>
<comment type="function">
    <text evidence="2">Involved in the storage or transport of lipids necessary for membrane maintenance under stressful conditions. Displays a binding preference for lysophospholipids.</text>
</comment>
<dbReference type="PROSITE" id="PS00213">
    <property type="entry name" value="LIPOCALIN"/>
    <property type="match status" value="1"/>
</dbReference>
<dbReference type="PANTHER" id="PTHR10612:SF34">
    <property type="entry name" value="APOLIPOPROTEIN D"/>
    <property type="match status" value="1"/>
</dbReference>
<protein>
    <recommendedName>
        <fullName evidence="2">Outer membrane lipoprotein Blc</fullName>
    </recommendedName>
</protein>
<dbReference type="SUPFAM" id="SSF50814">
    <property type="entry name" value="Lipocalins"/>
    <property type="match status" value="1"/>
</dbReference>
<keyword evidence="2" id="KW-0732">Signal</keyword>
<dbReference type="eggNOG" id="COG3040">
    <property type="taxonomic scope" value="Bacteria"/>
</dbReference>
<dbReference type="GO" id="GO:0006950">
    <property type="term" value="P:response to stress"/>
    <property type="evidence" value="ECO:0007669"/>
    <property type="project" value="UniProtKB-ARBA"/>
</dbReference>
<comment type="subunit">
    <text evidence="2">Homodimer.</text>
</comment>
<feature type="domain" description="Lipocalin/cytosolic fatty-acid binding" evidence="3">
    <location>
        <begin position="41"/>
        <end position="187"/>
    </location>
</feature>